<name>A0A4T0Q1I5_9BASI</name>
<dbReference type="EMBL" id="SPRC01000008">
    <property type="protein sequence ID" value="TIB81405.1"/>
    <property type="molecule type" value="Genomic_DNA"/>
</dbReference>
<evidence type="ECO:0000256" key="5">
    <source>
        <dbReference type="ARBA" id="ARBA00023136"/>
    </source>
</evidence>
<evidence type="ECO:0000256" key="1">
    <source>
        <dbReference type="ARBA" id="ARBA00004141"/>
    </source>
</evidence>
<dbReference type="InterPro" id="IPR007248">
    <property type="entry name" value="Mpv17_PMP22"/>
</dbReference>
<evidence type="ECO:0000256" key="4">
    <source>
        <dbReference type="ARBA" id="ARBA00022989"/>
    </source>
</evidence>
<feature type="transmembrane region" description="Helical" evidence="6">
    <location>
        <begin position="114"/>
        <end position="131"/>
    </location>
</feature>
<evidence type="ECO:0000256" key="2">
    <source>
        <dbReference type="ARBA" id="ARBA00006824"/>
    </source>
</evidence>
<dbReference type="AlphaFoldDB" id="A0A4T0Q1I5"/>
<dbReference type="Proteomes" id="UP000310708">
    <property type="component" value="Unassembled WGS sequence"/>
</dbReference>
<reference evidence="10 11" key="1">
    <citation type="submission" date="2019-03" db="EMBL/GenBank/DDBJ databases">
        <title>Sequencing 25 genomes of Wallemia mellicola.</title>
        <authorList>
            <person name="Gostincar C."/>
        </authorList>
    </citation>
    <scope>NUCLEOTIDE SEQUENCE [LARGE SCALE GENOMIC DNA]</scope>
    <source>
        <strain evidence="8 10">EXF-6152</strain>
        <strain evidence="9 11">EXF-757</strain>
    </source>
</reference>
<evidence type="ECO:0000256" key="7">
    <source>
        <dbReference type="SAM" id="MobiDB-lite"/>
    </source>
</evidence>
<evidence type="ECO:0000256" key="3">
    <source>
        <dbReference type="ARBA" id="ARBA00022692"/>
    </source>
</evidence>
<proteinExistence type="inferred from homology"/>
<evidence type="ECO:0000313" key="10">
    <source>
        <dbReference type="Proteomes" id="UP000310685"/>
    </source>
</evidence>
<dbReference type="GO" id="GO:0005739">
    <property type="term" value="C:mitochondrion"/>
    <property type="evidence" value="ECO:0007669"/>
    <property type="project" value="TreeGrafter"/>
</dbReference>
<comment type="caution">
    <text evidence="9">The sequence shown here is derived from an EMBL/GenBank/DDBJ whole genome shotgun (WGS) entry which is preliminary data.</text>
</comment>
<evidence type="ECO:0000256" key="6">
    <source>
        <dbReference type="RuleBase" id="RU363053"/>
    </source>
</evidence>
<protein>
    <recommendedName>
        <fullName evidence="12">Integral membrane protein, Mpv17/PMP22 family</fullName>
    </recommendedName>
</protein>
<comment type="subcellular location">
    <subcellularLocation>
        <location evidence="1">Membrane</location>
        <topology evidence="1">Multi-pass membrane protein</topology>
    </subcellularLocation>
</comment>
<evidence type="ECO:0000313" key="8">
    <source>
        <dbReference type="EMBL" id="TIB81405.1"/>
    </source>
</evidence>
<feature type="region of interest" description="Disordered" evidence="7">
    <location>
        <begin position="197"/>
        <end position="218"/>
    </location>
</feature>
<evidence type="ECO:0008006" key="12">
    <source>
        <dbReference type="Google" id="ProtNLM"/>
    </source>
</evidence>
<organism evidence="9 11">
    <name type="scientific">Wallemia mellicola</name>
    <dbReference type="NCBI Taxonomy" id="1708541"/>
    <lineage>
        <taxon>Eukaryota</taxon>
        <taxon>Fungi</taxon>
        <taxon>Dikarya</taxon>
        <taxon>Basidiomycota</taxon>
        <taxon>Wallemiomycotina</taxon>
        <taxon>Wallemiomycetes</taxon>
        <taxon>Wallemiales</taxon>
        <taxon>Wallemiaceae</taxon>
        <taxon>Wallemia</taxon>
    </lineage>
</organism>
<keyword evidence="3 6" id="KW-0812">Transmembrane</keyword>
<sequence length="234" mass="26140">MAAFAKAYQPSLLTIQSSFNRRPNITLSLTNGTLSALADSIAQSINPELDENSEKLWNKRRTVNFFIFGAAMGTPLNYWNKFLERAFPLRRAGALPNSPISLRMLFTRVGVDQAVMAPSGLTAFIGIIGILEGKTSRDLKNKYSDLFVPAILANWKVWPLIQLFNFRFCPLAFRVPFTASCGVLWTLYLSNLNSKKGPTEVPAPVTNEKTPTKHQWEQKPTEVYSKAELVGVAR</sequence>
<keyword evidence="4 6" id="KW-1133">Transmembrane helix</keyword>
<accession>A0A4T0Q1I5</accession>
<dbReference type="Proteomes" id="UP000310685">
    <property type="component" value="Unassembled WGS sequence"/>
</dbReference>
<feature type="transmembrane region" description="Helical" evidence="6">
    <location>
        <begin position="62"/>
        <end position="79"/>
    </location>
</feature>
<comment type="similarity">
    <text evidence="2 6">Belongs to the peroxisomal membrane protein PXMP2/4 family.</text>
</comment>
<dbReference type="EMBL" id="SPRX01000021">
    <property type="protein sequence ID" value="TIC65665.1"/>
    <property type="molecule type" value="Genomic_DNA"/>
</dbReference>
<keyword evidence="5 6" id="KW-0472">Membrane</keyword>
<evidence type="ECO:0000313" key="9">
    <source>
        <dbReference type="EMBL" id="TIC65665.1"/>
    </source>
</evidence>
<evidence type="ECO:0000313" key="11">
    <source>
        <dbReference type="Proteomes" id="UP000310708"/>
    </source>
</evidence>
<dbReference type="GO" id="GO:0016020">
    <property type="term" value="C:membrane"/>
    <property type="evidence" value="ECO:0007669"/>
    <property type="project" value="UniProtKB-SubCell"/>
</dbReference>
<dbReference type="Pfam" id="PF04117">
    <property type="entry name" value="Mpv17_PMP22"/>
    <property type="match status" value="1"/>
</dbReference>
<dbReference type="PANTHER" id="PTHR11266">
    <property type="entry name" value="PEROXISOMAL MEMBRANE PROTEIN 2, PXMP2 MPV17"/>
    <property type="match status" value="1"/>
</dbReference>
<gene>
    <name evidence="9" type="ORF">E3Q01_02047</name>
    <name evidence="8" type="ORF">E3Q22_01126</name>
</gene>
<dbReference type="PANTHER" id="PTHR11266:SF50">
    <property type="entry name" value="VACUOLAR MEMBRANE PROTEIN YOR292C"/>
    <property type="match status" value="1"/>
</dbReference>